<evidence type="ECO:0000256" key="4">
    <source>
        <dbReference type="ARBA" id="ARBA00022833"/>
    </source>
</evidence>
<protein>
    <submittedName>
        <fullName evidence="8">NAD(P)-dependent alcohol dehydrogenase</fullName>
    </submittedName>
</protein>
<evidence type="ECO:0000313" key="8">
    <source>
        <dbReference type="EMBL" id="MBY8885410.1"/>
    </source>
</evidence>
<evidence type="ECO:0000313" key="9">
    <source>
        <dbReference type="Proteomes" id="UP001198565"/>
    </source>
</evidence>
<comment type="cofactor">
    <cofactor evidence="1 6">
        <name>Zn(2+)</name>
        <dbReference type="ChEBI" id="CHEBI:29105"/>
    </cofactor>
</comment>
<accession>A0ABS7QQD9</accession>
<dbReference type="PANTHER" id="PTHR43161:SF9">
    <property type="entry name" value="SORBITOL DEHYDROGENASE"/>
    <property type="match status" value="1"/>
</dbReference>
<dbReference type="InterPro" id="IPR036291">
    <property type="entry name" value="NAD(P)-bd_dom_sf"/>
</dbReference>
<dbReference type="InterPro" id="IPR013154">
    <property type="entry name" value="ADH-like_N"/>
</dbReference>
<dbReference type="Pfam" id="PF08240">
    <property type="entry name" value="ADH_N"/>
    <property type="match status" value="1"/>
</dbReference>
<sequence length="339" mass="35266">MDNRAAVLYGPRDLRVEDRPVPVPGPHEVLVRVAAVGVCGSDVHYYEHGRIGDFVVEQPLVLGHEAMGTVEAFGAAAHRHAVGTRVAVEPGVPCGRCARCRTGRYNLCADVAFFATPPVDGAFAHYVTVHEDFAHALPDHVTDTAGALLEPLSVALWAVRRGDVRPGDRVLVTGAGPVGLLAVQAARIAGAARVVVTDVNPSRLATALRLGADEAFDAREGVPRSEPPADVLLECSGAPAAVEAGILGLRPAGTAVLVGMGPDSRMPIPTQVVQNREITLTGTFRYANTYPAAVALAAAGRVDLDALVTGTYALDDTAHALTAARTDPAVVKPVVLPHG</sequence>
<dbReference type="Gene3D" id="3.40.50.720">
    <property type="entry name" value="NAD(P)-binding Rossmann-like Domain"/>
    <property type="match status" value="1"/>
</dbReference>
<dbReference type="SUPFAM" id="SSF50129">
    <property type="entry name" value="GroES-like"/>
    <property type="match status" value="1"/>
</dbReference>
<feature type="domain" description="Enoyl reductase (ER)" evidence="7">
    <location>
        <begin position="10"/>
        <end position="335"/>
    </location>
</feature>
<dbReference type="InterPro" id="IPR011032">
    <property type="entry name" value="GroES-like_sf"/>
</dbReference>
<evidence type="ECO:0000256" key="3">
    <source>
        <dbReference type="ARBA" id="ARBA00022723"/>
    </source>
</evidence>
<dbReference type="EMBL" id="JAINVZ010000005">
    <property type="protein sequence ID" value="MBY8885410.1"/>
    <property type="molecule type" value="Genomic_DNA"/>
</dbReference>
<evidence type="ECO:0000256" key="2">
    <source>
        <dbReference type="ARBA" id="ARBA00008072"/>
    </source>
</evidence>
<dbReference type="Gene3D" id="3.90.180.10">
    <property type="entry name" value="Medium-chain alcohol dehydrogenases, catalytic domain"/>
    <property type="match status" value="1"/>
</dbReference>
<organism evidence="8 9">
    <name type="scientific">Streptantibioticus parmotrematis</name>
    <dbReference type="NCBI Taxonomy" id="2873249"/>
    <lineage>
        <taxon>Bacteria</taxon>
        <taxon>Bacillati</taxon>
        <taxon>Actinomycetota</taxon>
        <taxon>Actinomycetes</taxon>
        <taxon>Kitasatosporales</taxon>
        <taxon>Streptomycetaceae</taxon>
        <taxon>Streptantibioticus</taxon>
    </lineage>
</organism>
<evidence type="ECO:0000256" key="5">
    <source>
        <dbReference type="ARBA" id="ARBA00023002"/>
    </source>
</evidence>
<dbReference type="Pfam" id="PF00107">
    <property type="entry name" value="ADH_zinc_N"/>
    <property type="match status" value="1"/>
</dbReference>
<dbReference type="CDD" id="cd05285">
    <property type="entry name" value="sorbitol_DH"/>
    <property type="match status" value="1"/>
</dbReference>
<dbReference type="PROSITE" id="PS00059">
    <property type="entry name" value="ADH_ZINC"/>
    <property type="match status" value="1"/>
</dbReference>
<dbReference type="PANTHER" id="PTHR43161">
    <property type="entry name" value="SORBITOL DEHYDROGENASE"/>
    <property type="match status" value="1"/>
</dbReference>
<dbReference type="InterPro" id="IPR045306">
    <property type="entry name" value="SDH-like"/>
</dbReference>
<dbReference type="InterPro" id="IPR013149">
    <property type="entry name" value="ADH-like_C"/>
</dbReference>
<keyword evidence="9" id="KW-1185">Reference proteome</keyword>
<proteinExistence type="inferred from homology"/>
<evidence type="ECO:0000256" key="1">
    <source>
        <dbReference type="ARBA" id="ARBA00001947"/>
    </source>
</evidence>
<comment type="similarity">
    <text evidence="2 6">Belongs to the zinc-containing alcohol dehydrogenase family.</text>
</comment>
<gene>
    <name evidence="8" type="ORF">K7472_11180</name>
</gene>
<comment type="caution">
    <text evidence="8">The sequence shown here is derived from an EMBL/GenBank/DDBJ whole genome shotgun (WGS) entry which is preliminary data.</text>
</comment>
<dbReference type="SMART" id="SM00829">
    <property type="entry name" value="PKS_ER"/>
    <property type="match status" value="1"/>
</dbReference>
<keyword evidence="5" id="KW-0560">Oxidoreductase</keyword>
<keyword evidence="3 6" id="KW-0479">Metal-binding</keyword>
<evidence type="ECO:0000259" key="7">
    <source>
        <dbReference type="SMART" id="SM00829"/>
    </source>
</evidence>
<keyword evidence="4 6" id="KW-0862">Zinc</keyword>
<dbReference type="InterPro" id="IPR020843">
    <property type="entry name" value="ER"/>
</dbReference>
<dbReference type="Proteomes" id="UP001198565">
    <property type="component" value="Unassembled WGS sequence"/>
</dbReference>
<dbReference type="SUPFAM" id="SSF51735">
    <property type="entry name" value="NAD(P)-binding Rossmann-fold domains"/>
    <property type="match status" value="1"/>
</dbReference>
<dbReference type="InterPro" id="IPR002328">
    <property type="entry name" value="ADH_Zn_CS"/>
</dbReference>
<reference evidence="8 9" key="1">
    <citation type="submission" date="2021-08" db="EMBL/GenBank/DDBJ databases">
        <title>Streptomyces sp. PTM05 isolated from lichen.</title>
        <authorList>
            <person name="Somphong A."/>
            <person name="Phongsopitanun W."/>
            <person name="Tanasupawat S."/>
        </authorList>
    </citation>
    <scope>NUCLEOTIDE SEQUENCE [LARGE SCALE GENOMIC DNA]</scope>
    <source>
        <strain evidence="8 9">Ptm05</strain>
    </source>
</reference>
<evidence type="ECO:0000256" key="6">
    <source>
        <dbReference type="RuleBase" id="RU361277"/>
    </source>
</evidence>
<name>A0ABS7QQD9_9ACTN</name>
<dbReference type="RefSeq" id="WP_222976737.1">
    <property type="nucleotide sequence ID" value="NZ_JAINVZ010000005.1"/>
</dbReference>